<dbReference type="PANTHER" id="PTHR31579:SF58">
    <property type="entry name" value="PLANT-SPECIFIC DOMAIN TIGR01615 FAMILY PROTEIN"/>
    <property type="match status" value="1"/>
</dbReference>
<protein>
    <submittedName>
        <fullName evidence="3">Uncharacterized protein</fullName>
    </submittedName>
</protein>
<dbReference type="Pfam" id="PF04720">
    <property type="entry name" value="PDDEXK_6"/>
    <property type="match status" value="1"/>
</dbReference>
<dbReference type="InterPro" id="IPR006502">
    <property type="entry name" value="PDDEXK-like"/>
</dbReference>
<organism evidence="3">
    <name type="scientific">Spirodela intermedia</name>
    <name type="common">Intermediate duckweed</name>
    <dbReference type="NCBI Taxonomy" id="51605"/>
    <lineage>
        <taxon>Eukaryota</taxon>
        <taxon>Viridiplantae</taxon>
        <taxon>Streptophyta</taxon>
        <taxon>Embryophyta</taxon>
        <taxon>Tracheophyta</taxon>
        <taxon>Spermatophyta</taxon>
        <taxon>Magnoliopsida</taxon>
        <taxon>Liliopsida</taxon>
        <taxon>Araceae</taxon>
        <taxon>Lemnoideae</taxon>
        <taxon>Spirodela</taxon>
    </lineage>
</organism>
<evidence type="ECO:0000256" key="2">
    <source>
        <dbReference type="SAM" id="Phobius"/>
    </source>
</evidence>
<dbReference type="EMBL" id="LR743602">
    <property type="protein sequence ID" value="CAA2632287.1"/>
    <property type="molecule type" value="Genomic_DNA"/>
</dbReference>
<keyword evidence="2" id="KW-1133">Transmembrane helix</keyword>
<proteinExistence type="predicted"/>
<dbReference type="Proteomes" id="UP001189122">
    <property type="component" value="Unassembled WGS sequence"/>
</dbReference>
<evidence type="ECO:0000313" key="4">
    <source>
        <dbReference type="Proteomes" id="UP001189122"/>
    </source>
</evidence>
<sequence>MVLEFFEVDSSAAARFSDDGGDDEGAERSDQRGGGEESKAFWESQHQLLGVRILGGHLPTTSPLLLIAILLTLSLFLSLRRRSPLACSRNPAAECRSCLLNKVSEQLRRAGYDSALCHSKWRSSPDIPKGEHTYIDVVEEVAAAAEGKKSPPRVVVELRFRSEFEVFVGKPERLRGVIKVVCGAAKKCMKDNNMHIGPWRKHKYMQAKWLSPCERLPPTAPEPFFPENQPPPRASMRAPSIFPSRCGACTTARPLRSSEKSMPHQFPKR</sequence>
<gene>
    <name evidence="3" type="ORF">SI7747_15017916</name>
</gene>
<reference evidence="3 4" key="1">
    <citation type="submission" date="2019-12" db="EMBL/GenBank/DDBJ databases">
        <authorList>
            <person name="Scholz U."/>
            <person name="Mascher M."/>
            <person name="Fiebig A."/>
        </authorList>
    </citation>
    <scope>NUCLEOTIDE SEQUENCE</scope>
</reference>
<evidence type="ECO:0000256" key="1">
    <source>
        <dbReference type="SAM" id="MobiDB-lite"/>
    </source>
</evidence>
<accession>A0A7I8JMY5</accession>
<dbReference type="PANTHER" id="PTHR31579">
    <property type="entry name" value="OS03G0796600 PROTEIN"/>
    <property type="match status" value="1"/>
</dbReference>
<dbReference type="AlphaFoldDB" id="A0A7I8JMY5"/>
<keyword evidence="4" id="KW-1185">Reference proteome</keyword>
<keyword evidence="2" id="KW-0472">Membrane</keyword>
<dbReference type="EMBL" id="CACRZD030000015">
    <property type="protein sequence ID" value="CAA6671508.1"/>
    <property type="molecule type" value="Genomic_DNA"/>
</dbReference>
<feature type="region of interest" description="Disordered" evidence="1">
    <location>
        <begin position="14"/>
        <end position="37"/>
    </location>
</feature>
<feature type="compositionally biased region" description="Basic and acidic residues" evidence="1">
    <location>
        <begin position="26"/>
        <end position="37"/>
    </location>
</feature>
<feature type="transmembrane region" description="Helical" evidence="2">
    <location>
        <begin position="61"/>
        <end position="79"/>
    </location>
</feature>
<keyword evidence="2" id="KW-0812">Transmembrane</keyword>
<name>A0A7I8JMY5_SPIIN</name>
<evidence type="ECO:0000313" key="3">
    <source>
        <dbReference type="EMBL" id="CAA2632287.1"/>
    </source>
</evidence>